<dbReference type="Proteomes" id="UP000732619">
    <property type="component" value="Unassembled WGS sequence"/>
</dbReference>
<organism evidence="1 2">
    <name type="scientific">Methanobrevibacter olleyae</name>
    <dbReference type="NCBI Taxonomy" id="294671"/>
    <lineage>
        <taxon>Archaea</taxon>
        <taxon>Methanobacteriati</taxon>
        <taxon>Methanobacteriota</taxon>
        <taxon>Methanomada group</taxon>
        <taxon>Methanobacteria</taxon>
        <taxon>Methanobacteriales</taxon>
        <taxon>Methanobacteriaceae</taxon>
        <taxon>Methanobrevibacter</taxon>
    </lineage>
</organism>
<dbReference type="EMBL" id="SUTG01000066">
    <property type="protein sequence ID" value="MBE6513300.1"/>
    <property type="molecule type" value="Genomic_DNA"/>
</dbReference>
<sequence length="156" mass="18101">MARKTFNEKLNDSKDMPKIIKVTDEKSIERYGGEDMLIAPPLEYNEIMARIPKGKLITTGQIREFLAKKHGAEFTCPLTAGIFISLAAQASEEREDNKIPFWRTLKKDGELNPKYPGGVEYQKEMLEYEGHSFITKGRKNIRYFVEDYEDKLFELE</sequence>
<protein>
    <submittedName>
        <fullName evidence="1">MGMT family protein</fullName>
    </submittedName>
</protein>
<reference evidence="1" key="1">
    <citation type="submission" date="2019-04" db="EMBL/GenBank/DDBJ databases">
        <title>Evolution of Biomass-Degrading Anaerobic Consortia Revealed by Metagenomics.</title>
        <authorList>
            <person name="Peng X."/>
        </authorList>
    </citation>
    <scope>NUCLEOTIDE SEQUENCE</scope>
    <source>
        <strain evidence="1">SIG14</strain>
    </source>
</reference>
<dbReference type="AlphaFoldDB" id="A0A8T3VTF0"/>
<dbReference type="Gene3D" id="1.10.10.10">
    <property type="entry name" value="Winged helix-like DNA-binding domain superfamily/Winged helix DNA-binding domain"/>
    <property type="match status" value="1"/>
</dbReference>
<evidence type="ECO:0000313" key="1">
    <source>
        <dbReference type="EMBL" id="MBE6513300.1"/>
    </source>
</evidence>
<dbReference type="InterPro" id="IPR036388">
    <property type="entry name" value="WH-like_DNA-bd_sf"/>
</dbReference>
<name>A0A8T3VTF0_METOL</name>
<gene>
    <name evidence="1" type="ORF">E7Z75_09210</name>
</gene>
<comment type="caution">
    <text evidence="1">The sequence shown here is derived from an EMBL/GenBank/DDBJ whole genome shotgun (WGS) entry which is preliminary data.</text>
</comment>
<evidence type="ECO:0000313" key="2">
    <source>
        <dbReference type="Proteomes" id="UP000732619"/>
    </source>
</evidence>
<accession>A0A8T3VTF0</accession>
<proteinExistence type="predicted"/>